<feature type="non-terminal residue" evidence="3">
    <location>
        <position position="886"/>
    </location>
</feature>
<dbReference type="OrthoDB" id="120976at2759"/>
<dbReference type="Pfam" id="PF01833">
    <property type="entry name" value="TIG"/>
    <property type="match status" value="4"/>
</dbReference>
<name>A0A401PSJ1_SCYTO</name>
<dbReference type="SUPFAM" id="SSF81296">
    <property type="entry name" value="E set domains"/>
    <property type="match status" value="4"/>
</dbReference>
<evidence type="ECO:0000256" key="1">
    <source>
        <dbReference type="ARBA" id="ARBA00022729"/>
    </source>
</evidence>
<feature type="non-terminal residue" evidence="3">
    <location>
        <position position="1"/>
    </location>
</feature>
<dbReference type="SMART" id="SM00429">
    <property type="entry name" value="IPT"/>
    <property type="match status" value="4"/>
</dbReference>
<dbReference type="InterPro" id="IPR008972">
    <property type="entry name" value="Cupredoxin"/>
</dbReference>
<dbReference type="EMBL" id="BFAA01013888">
    <property type="protein sequence ID" value="GCB76094.1"/>
    <property type="molecule type" value="Genomic_DNA"/>
</dbReference>
<dbReference type="STRING" id="75743.A0A401PSJ1"/>
<evidence type="ECO:0000259" key="2">
    <source>
        <dbReference type="SMART" id="SM00429"/>
    </source>
</evidence>
<dbReference type="InterPro" id="IPR013783">
    <property type="entry name" value="Ig-like_fold"/>
</dbReference>
<dbReference type="Gene3D" id="2.60.40.10">
    <property type="entry name" value="Immunoglobulins"/>
    <property type="match status" value="4"/>
</dbReference>
<accession>A0A401PSJ1</accession>
<gene>
    <name evidence="3" type="ORF">scyTo_0019088</name>
</gene>
<dbReference type="InterPro" id="IPR002909">
    <property type="entry name" value="IPT_dom"/>
</dbReference>
<comment type="caution">
    <text evidence="3">The sequence shown here is derived from an EMBL/GenBank/DDBJ whole genome shotgun (WGS) entry which is preliminary data.</text>
</comment>
<sequence>QLPLDASAGEIQQALNDLRSIKPDKVYVLSTLTNQSFIYTVTFNSTRGDFDLLQYEILGGGNVTIEVVENTKGKPKLDTFTLILDGVLSRPISHTATATEVKAALEDLVSAKCPAHIVDYREGYAVKYFNNFEDDQTKTSLQGGQVTRNTDAFCGHSCAKNPTSLFGFANYHHSFSLSIYNQLCFAYKGFLQNYLLLSVSYMNEDEKFVKSVWFQYSFAQENRGILIEEFIVTQGGIENAVVHNQYAVTMVPIDCGYNIPLLHVGFAQAVSNGTKDQVVHRGSTWPEGTVIRVQRIEAASPPITGTFDLEIFGKSLKGLPVNSTASEMQYALQTVPEIGTVSVTKSGTCSAWQWRVKWLSNAGNQPALQVNDSNVSGVNVTVTVHNVQRGGLFSQRLTGDLFRTPHKQPQVEVFINDIPSNCSGNCGYKWNSEKTPIILGISPTTGSMAGGTVLTITGSRFANSSRTDTTWVSIGDSHCPITGLTDTEITCTIETASNTSSPLTVYIAGLGFAKHSGNQTFTFTFKKEVTSISPSLGSTEGGMILTISGCGFTPNSTVLIGGKTCPLLTESPVEKKCIVPAAPAGICNISLSADGISNTVPFSFTYVDTKFPTISQINPTTSSVAGGSNLTIHGSDFGNRSEGSFVSIGNFECPILRWSTNNITCRLPSLLPGNYRIYLQTPVSNSVNASIEYVLRVTGVTPRTGSVYGGSKITISGSGFSPVPDDNSVQIGSVPCHITFASPNLLECVLNSTGRNFVITNNGSNHTLGVGYNWNPSILDIFVGDTVRWQWKAPTLIQGLRYRVFSVSRPSDVNYKGSGFISGEAGTESGSFSYRFTSPGAFFYSSGYVDQKQSILLQGMVNVRPAEESSKRVHVYLAGIEAEYIP</sequence>
<proteinExistence type="predicted"/>
<dbReference type="PANTHER" id="PTHR46769">
    <property type="entry name" value="POLYCYSTIC KIDNEY AND HEPATIC DISEASE 1 (AUTOSOMAL RECESSIVE)-LIKE 1"/>
    <property type="match status" value="1"/>
</dbReference>
<protein>
    <recommendedName>
        <fullName evidence="2">IPT/TIG domain-containing protein</fullName>
    </recommendedName>
</protein>
<feature type="domain" description="IPT/TIG" evidence="2">
    <location>
        <begin position="611"/>
        <end position="694"/>
    </location>
</feature>
<feature type="domain" description="IPT/TIG" evidence="2">
    <location>
        <begin position="695"/>
        <end position="770"/>
    </location>
</feature>
<keyword evidence="1" id="KW-0732">Signal</keyword>
<feature type="domain" description="IPT/TIG" evidence="2">
    <location>
        <begin position="435"/>
        <end position="524"/>
    </location>
</feature>
<dbReference type="Gene3D" id="2.60.40.420">
    <property type="entry name" value="Cupredoxins - blue copper proteins"/>
    <property type="match status" value="1"/>
</dbReference>
<evidence type="ECO:0000313" key="4">
    <source>
        <dbReference type="Proteomes" id="UP000288216"/>
    </source>
</evidence>
<dbReference type="InterPro" id="IPR052387">
    <property type="entry name" value="Fibrocystin"/>
</dbReference>
<dbReference type="AlphaFoldDB" id="A0A401PSJ1"/>
<reference evidence="3 4" key="1">
    <citation type="journal article" date="2018" name="Nat. Ecol. Evol.">
        <title>Shark genomes provide insights into elasmobranch evolution and the origin of vertebrates.</title>
        <authorList>
            <person name="Hara Y"/>
            <person name="Yamaguchi K"/>
            <person name="Onimaru K"/>
            <person name="Kadota M"/>
            <person name="Koyanagi M"/>
            <person name="Keeley SD"/>
            <person name="Tatsumi K"/>
            <person name="Tanaka K"/>
            <person name="Motone F"/>
            <person name="Kageyama Y"/>
            <person name="Nozu R"/>
            <person name="Adachi N"/>
            <person name="Nishimura O"/>
            <person name="Nakagawa R"/>
            <person name="Tanegashima C"/>
            <person name="Kiyatake I"/>
            <person name="Matsumoto R"/>
            <person name="Murakumo K"/>
            <person name="Nishida K"/>
            <person name="Terakita A"/>
            <person name="Kuratani S"/>
            <person name="Sato K"/>
            <person name="Hyodo S Kuraku.S."/>
        </authorList>
    </citation>
    <scope>NUCLEOTIDE SEQUENCE [LARGE SCALE GENOMIC DNA]</scope>
</reference>
<evidence type="ECO:0000313" key="3">
    <source>
        <dbReference type="EMBL" id="GCB76094.1"/>
    </source>
</evidence>
<feature type="domain" description="IPT/TIG" evidence="2">
    <location>
        <begin position="526"/>
        <end position="607"/>
    </location>
</feature>
<dbReference type="InterPro" id="IPR014756">
    <property type="entry name" value="Ig_E-set"/>
</dbReference>
<keyword evidence="4" id="KW-1185">Reference proteome</keyword>
<organism evidence="3 4">
    <name type="scientific">Scyliorhinus torazame</name>
    <name type="common">Cloudy catshark</name>
    <name type="synonym">Catulus torazame</name>
    <dbReference type="NCBI Taxonomy" id="75743"/>
    <lineage>
        <taxon>Eukaryota</taxon>
        <taxon>Metazoa</taxon>
        <taxon>Chordata</taxon>
        <taxon>Craniata</taxon>
        <taxon>Vertebrata</taxon>
        <taxon>Chondrichthyes</taxon>
        <taxon>Elasmobranchii</taxon>
        <taxon>Galeomorphii</taxon>
        <taxon>Galeoidea</taxon>
        <taxon>Carcharhiniformes</taxon>
        <taxon>Scyliorhinidae</taxon>
        <taxon>Scyliorhinus</taxon>
    </lineage>
</organism>
<dbReference type="PANTHER" id="PTHR46769:SF3">
    <property type="entry name" value="FIBROCYSTIN-L"/>
    <property type="match status" value="1"/>
</dbReference>
<dbReference type="Proteomes" id="UP000288216">
    <property type="component" value="Unassembled WGS sequence"/>
</dbReference>
<dbReference type="CDD" id="cd00603">
    <property type="entry name" value="IPT_PCSR"/>
    <property type="match status" value="4"/>
</dbReference>
<dbReference type="SUPFAM" id="SSF49503">
    <property type="entry name" value="Cupredoxins"/>
    <property type="match status" value="1"/>
</dbReference>